<organism evidence="1">
    <name type="scientific">Arundo donax</name>
    <name type="common">Giant reed</name>
    <name type="synonym">Donax arundinaceus</name>
    <dbReference type="NCBI Taxonomy" id="35708"/>
    <lineage>
        <taxon>Eukaryota</taxon>
        <taxon>Viridiplantae</taxon>
        <taxon>Streptophyta</taxon>
        <taxon>Embryophyta</taxon>
        <taxon>Tracheophyta</taxon>
        <taxon>Spermatophyta</taxon>
        <taxon>Magnoliopsida</taxon>
        <taxon>Liliopsida</taxon>
        <taxon>Poales</taxon>
        <taxon>Poaceae</taxon>
        <taxon>PACMAD clade</taxon>
        <taxon>Arundinoideae</taxon>
        <taxon>Arundineae</taxon>
        <taxon>Arundo</taxon>
    </lineage>
</organism>
<name>A0A0A9BN21_ARUDO</name>
<accession>A0A0A9BN21</accession>
<dbReference type="EMBL" id="GBRH01237248">
    <property type="protein sequence ID" value="JAD60647.1"/>
    <property type="molecule type" value="Transcribed_RNA"/>
</dbReference>
<evidence type="ECO:0000313" key="1">
    <source>
        <dbReference type="EMBL" id="JAD60647.1"/>
    </source>
</evidence>
<reference evidence="1" key="1">
    <citation type="submission" date="2014-09" db="EMBL/GenBank/DDBJ databases">
        <authorList>
            <person name="Magalhaes I.L.F."/>
            <person name="Oliveira U."/>
            <person name="Santos F.R."/>
            <person name="Vidigal T.H.D.A."/>
            <person name="Brescovit A.D."/>
            <person name="Santos A.J."/>
        </authorList>
    </citation>
    <scope>NUCLEOTIDE SEQUENCE</scope>
    <source>
        <tissue evidence="1">Shoot tissue taken approximately 20 cm above the soil surface</tissue>
    </source>
</reference>
<reference evidence="1" key="2">
    <citation type="journal article" date="2015" name="Data Brief">
        <title>Shoot transcriptome of the giant reed, Arundo donax.</title>
        <authorList>
            <person name="Barrero R.A."/>
            <person name="Guerrero F.D."/>
            <person name="Moolhuijzen P."/>
            <person name="Goolsby J.A."/>
            <person name="Tidwell J."/>
            <person name="Bellgard S.E."/>
            <person name="Bellgard M.I."/>
        </authorList>
    </citation>
    <scope>NUCLEOTIDE SEQUENCE</scope>
    <source>
        <tissue evidence="1">Shoot tissue taken approximately 20 cm above the soil surface</tissue>
    </source>
</reference>
<protein>
    <submittedName>
        <fullName evidence="1">Uncharacterized protein</fullName>
    </submittedName>
</protein>
<dbReference type="AlphaFoldDB" id="A0A0A9BN21"/>
<sequence length="52" mass="5821">MYTSEKHVSQTAPLKKSSSNTFLIKKIVTAVVIRTISLFLSSLQLNACQTHR</sequence>
<proteinExistence type="predicted"/>